<dbReference type="GO" id="GO:0005524">
    <property type="term" value="F:ATP binding"/>
    <property type="evidence" value="ECO:0007669"/>
    <property type="project" value="UniProtKB-KW"/>
</dbReference>
<keyword evidence="2" id="KW-0067">ATP-binding</keyword>
<comment type="caution">
    <text evidence="6">The sequence shown here is derived from an EMBL/GenBank/DDBJ whole genome shotgun (WGS) entry which is preliminary data.</text>
</comment>
<evidence type="ECO:0000256" key="3">
    <source>
        <dbReference type="SAM" id="Coils"/>
    </source>
</evidence>
<dbReference type="Gene3D" id="3.80.10.10">
    <property type="entry name" value="Ribonuclease Inhibitor"/>
    <property type="match status" value="2"/>
</dbReference>
<evidence type="ECO:0000313" key="6">
    <source>
        <dbReference type="EMBL" id="KAK3083383.1"/>
    </source>
</evidence>
<dbReference type="InterPro" id="IPR007111">
    <property type="entry name" value="NACHT_NTPase"/>
</dbReference>
<dbReference type="EMBL" id="VSWD01000014">
    <property type="protein sequence ID" value="KAK3083383.1"/>
    <property type="molecule type" value="Genomic_DNA"/>
</dbReference>
<feature type="compositionally biased region" description="Basic and acidic residues" evidence="4">
    <location>
        <begin position="43"/>
        <end position="55"/>
    </location>
</feature>
<dbReference type="InterPro" id="IPR027417">
    <property type="entry name" value="P-loop_NTPase"/>
</dbReference>
<dbReference type="PANTHER" id="PTHR46312:SF2">
    <property type="entry name" value="NUCLEOTIDE-BINDING OLIGOMERIZATION DOMAIN-CONTAINING PROTEIN 2-LIKE"/>
    <property type="match status" value="1"/>
</dbReference>
<evidence type="ECO:0000256" key="4">
    <source>
        <dbReference type="SAM" id="MobiDB-lite"/>
    </source>
</evidence>
<gene>
    <name evidence="6" type="ORF">FSP39_021203</name>
</gene>
<dbReference type="PANTHER" id="PTHR46312">
    <property type="entry name" value="NACHT DOMAIN-CONTAINING PROTEIN"/>
    <property type="match status" value="1"/>
</dbReference>
<sequence>MAVTNMDNDHIPVYSTKSIANSETEGIQNQDKTGTKANKQKPPPHEKKRTPDMRVRPGAQEETPFTMALFAKTEKDNFSRLGQGIVGTGNTMARDLLTSYISPTDLVARVLPSGRPPHPVWKRLNKEQQENVKKAAVDGYAKFDISLVYVLLRNVCTNLNNPTKPNIPAPTQGWGKDPTPTDITPSDDMERLRILRNAVYGHISKASIPDTEYQIHWQELKDIASRMKIHLGKDYLKELQEAEIYKMTDADVKQMMQEVNKGKDEVIKQAKKIAKGHKKEIKEIKEHLEDRVKDGNTETKEHTKNILQEESREIKHHTTETVQNQNREIKQHITEQGRKIIEHISGTVQDNKQSIEQLDRRLLEINDAMTKHTPLAPLEEDGDTMPVDLLYASVVITEDVKCPPGSTASSSQTHREVSTPADLFERDGIRAKRIFLKGKAAHGKTTYCLWLVRKWCDSKGKIGEGGEHLDQRQETMGGFDFVFLIQFRNVNPNRSSIMDMICYDLFGMDKGCHDTIRHVLSSDDYKSLIIMDGLDEWNPNEEARKNLTCKHMPNIEGLSSGVVCFFSMRPWLFPGISRMKGDKSIVLEIHGLSEYAIENVIRNVLINHYRLEKESNEFGEKYGKILNALKDNNLRSFMKIPLLAVVCVQLCYEGEDIGKSCTTFYSSMLNMLIERAHLQHESTKLMSCQTSTVTFPKIFSKMKNVMNVSSVILSLGKVAYEGLMPRQRKLVFQESELKSEIGENELKFALNVGLISHNEARSLTTRNVTVTFFHKTIQEYLAAIFCVSKNDPDALFKVLSTINIVMEWSYVIMFICGLSPNLGCTISQHVVSLADRNVKIRKYRKSNQFVIKELYESVCEWEIYGKLSVECSKVDSLFREQACWFREIFPAGMNLSKQLNFHVSDVVYSEEHHDKGQLILTSHLLTRGCFNNIKSLELGYITTMDEGIIPTSTLNIFLPKAASLVKLMFDPYIPATSLHSTYMKSLRVLHLSDFKIEETFFKKNAPLLTNLPNLQKLEFSVVEFVDWTVHNTPLLTNLPLLHTLTLSKVVFGNIILDNTPLLTDMPKLHTLNLNHIKTGNVRMKDIALLANLPNVERLDVSSFSIGTLELGNTPLLTNMPRMQTLELCDVFLSDIRFQTSPLLFNLPSLQTFHCSNITIGGKMFEISPFLTNMPNLNSLDCCQVSLCGFNLDKTSSSILRNITNLKVLTVISTTVGNIILENAHLLTDMPNLDGLCLFDVTFSKVTLVKTSKPRDVSQLDAYHTLNDTICEETSLISNMPQLGTLFLRDVYFDEIKLMNTPLMTNLQNLEKLCVSGVTIGETTLKNTPLLTHMQKLHTLELEGITIRNNMSLENAPLITNLPSLHTLKLRNVTIGNMKLTNASLIANLQMLHVLELINVFCYGLELNGNPLIINIPKLDTVTIYRLRILDSASHDPALGITAVLSGTPNLRSVDLKYILFDMKPWLSPDMLNLEEIILEDVKFSLEGWKLFIDSLTRIHHNFDVRLKNVKKDVKTYIRQSPDFAISTSRLRYRRRFSCRYIGRHVYFGRYIRIYPVHFCRYSGRFIGKTHSNTLGTALGMTHCKYGRNVDRYVVKYVNSFVVRIFYDLSIKRVWPINT</sequence>
<evidence type="ECO:0000313" key="7">
    <source>
        <dbReference type="Proteomes" id="UP001186944"/>
    </source>
</evidence>
<dbReference type="Proteomes" id="UP001186944">
    <property type="component" value="Unassembled WGS sequence"/>
</dbReference>
<keyword evidence="1" id="KW-0547">Nucleotide-binding</keyword>
<dbReference type="Pfam" id="PF18738">
    <property type="entry name" value="HEPN_DZIP3"/>
    <property type="match status" value="1"/>
</dbReference>
<dbReference type="InterPro" id="IPR041249">
    <property type="entry name" value="HEPN_DZIP3"/>
</dbReference>
<dbReference type="Pfam" id="PF05729">
    <property type="entry name" value="NACHT"/>
    <property type="match status" value="1"/>
</dbReference>
<feature type="compositionally biased region" description="Polar residues" evidence="4">
    <location>
        <begin position="15"/>
        <end position="37"/>
    </location>
</feature>
<evidence type="ECO:0000259" key="5">
    <source>
        <dbReference type="PROSITE" id="PS50837"/>
    </source>
</evidence>
<reference evidence="6" key="1">
    <citation type="submission" date="2019-08" db="EMBL/GenBank/DDBJ databases">
        <title>The improved chromosome-level genome for the pearl oyster Pinctada fucata martensii using PacBio sequencing and Hi-C.</title>
        <authorList>
            <person name="Zheng Z."/>
        </authorList>
    </citation>
    <scope>NUCLEOTIDE SEQUENCE</scope>
    <source>
        <strain evidence="6">ZZ-2019</strain>
        <tissue evidence="6">Adductor muscle</tissue>
    </source>
</reference>
<protein>
    <recommendedName>
        <fullName evidence="5">NACHT domain-containing protein</fullName>
    </recommendedName>
</protein>
<dbReference type="SUPFAM" id="SSF52058">
    <property type="entry name" value="L domain-like"/>
    <property type="match status" value="1"/>
</dbReference>
<name>A0AA88XF34_PINIB</name>
<evidence type="ECO:0000256" key="1">
    <source>
        <dbReference type="ARBA" id="ARBA00022741"/>
    </source>
</evidence>
<keyword evidence="7" id="KW-1185">Reference proteome</keyword>
<feature type="coiled-coil region" evidence="3">
    <location>
        <begin position="267"/>
        <end position="298"/>
    </location>
</feature>
<keyword evidence="3" id="KW-0175">Coiled coil</keyword>
<feature type="region of interest" description="Disordered" evidence="4">
    <location>
        <begin position="1"/>
        <end position="60"/>
    </location>
</feature>
<feature type="region of interest" description="Disordered" evidence="4">
    <location>
        <begin position="163"/>
        <end position="185"/>
    </location>
</feature>
<accession>A0AA88XF34</accession>
<proteinExistence type="predicted"/>
<organism evidence="6 7">
    <name type="scientific">Pinctada imbricata</name>
    <name type="common">Atlantic pearl-oyster</name>
    <name type="synonym">Pinctada martensii</name>
    <dbReference type="NCBI Taxonomy" id="66713"/>
    <lineage>
        <taxon>Eukaryota</taxon>
        <taxon>Metazoa</taxon>
        <taxon>Spiralia</taxon>
        <taxon>Lophotrochozoa</taxon>
        <taxon>Mollusca</taxon>
        <taxon>Bivalvia</taxon>
        <taxon>Autobranchia</taxon>
        <taxon>Pteriomorphia</taxon>
        <taxon>Pterioida</taxon>
        <taxon>Pterioidea</taxon>
        <taxon>Pteriidae</taxon>
        <taxon>Pinctada</taxon>
    </lineage>
</organism>
<dbReference type="SUPFAM" id="SSF52047">
    <property type="entry name" value="RNI-like"/>
    <property type="match status" value="1"/>
</dbReference>
<evidence type="ECO:0000256" key="2">
    <source>
        <dbReference type="ARBA" id="ARBA00022840"/>
    </source>
</evidence>
<dbReference type="InterPro" id="IPR032675">
    <property type="entry name" value="LRR_dom_sf"/>
</dbReference>
<dbReference type="Gene3D" id="3.40.50.300">
    <property type="entry name" value="P-loop containing nucleotide triphosphate hydrolases"/>
    <property type="match status" value="1"/>
</dbReference>
<dbReference type="PROSITE" id="PS50837">
    <property type="entry name" value="NACHT"/>
    <property type="match status" value="1"/>
</dbReference>
<feature type="domain" description="NACHT" evidence="5">
    <location>
        <begin position="432"/>
        <end position="536"/>
    </location>
</feature>